<gene>
    <name evidence="2" type="ORF">QE152_g13224</name>
</gene>
<comment type="caution">
    <text evidence="2">The sequence shown here is derived from an EMBL/GenBank/DDBJ whole genome shotgun (WGS) entry which is preliminary data.</text>
</comment>
<dbReference type="Proteomes" id="UP001458880">
    <property type="component" value="Unassembled WGS sequence"/>
</dbReference>
<dbReference type="EMBL" id="JASPKY010000124">
    <property type="protein sequence ID" value="KAK9731942.1"/>
    <property type="molecule type" value="Genomic_DNA"/>
</dbReference>
<evidence type="ECO:0000256" key="1">
    <source>
        <dbReference type="SAM" id="MobiDB-lite"/>
    </source>
</evidence>
<feature type="region of interest" description="Disordered" evidence="1">
    <location>
        <begin position="40"/>
        <end position="74"/>
    </location>
</feature>
<keyword evidence="3" id="KW-1185">Reference proteome</keyword>
<proteinExistence type="predicted"/>
<protein>
    <submittedName>
        <fullName evidence="2">Uncharacterized protein</fullName>
    </submittedName>
</protein>
<dbReference type="AlphaFoldDB" id="A0AAW1LAA0"/>
<reference evidence="2 3" key="1">
    <citation type="journal article" date="2024" name="BMC Genomics">
        <title>De novo assembly and annotation of Popillia japonica's genome with initial clues to its potential as an invasive pest.</title>
        <authorList>
            <person name="Cucini C."/>
            <person name="Boschi S."/>
            <person name="Funari R."/>
            <person name="Cardaioli E."/>
            <person name="Iannotti N."/>
            <person name="Marturano G."/>
            <person name="Paoli F."/>
            <person name="Bruttini M."/>
            <person name="Carapelli A."/>
            <person name="Frati F."/>
            <person name="Nardi F."/>
        </authorList>
    </citation>
    <scope>NUCLEOTIDE SEQUENCE [LARGE SCALE GENOMIC DNA]</scope>
    <source>
        <strain evidence="2">DMR45628</strain>
    </source>
</reference>
<name>A0AAW1LAA0_POPJA</name>
<evidence type="ECO:0000313" key="2">
    <source>
        <dbReference type="EMBL" id="KAK9731942.1"/>
    </source>
</evidence>
<accession>A0AAW1LAA0</accession>
<sequence length="106" mass="11945">MMFFLQEEECGDRRLTPLSQVSEPLTNYPQPYEFVKRPPEFGLIHNPQSPGTDPHPISVTRCEGRGTNKRRKGTVDRMADASTLFDIKSTLTTICLEGSLLGMFVL</sequence>
<organism evidence="2 3">
    <name type="scientific">Popillia japonica</name>
    <name type="common">Japanese beetle</name>
    <dbReference type="NCBI Taxonomy" id="7064"/>
    <lineage>
        <taxon>Eukaryota</taxon>
        <taxon>Metazoa</taxon>
        <taxon>Ecdysozoa</taxon>
        <taxon>Arthropoda</taxon>
        <taxon>Hexapoda</taxon>
        <taxon>Insecta</taxon>
        <taxon>Pterygota</taxon>
        <taxon>Neoptera</taxon>
        <taxon>Endopterygota</taxon>
        <taxon>Coleoptera</taxon>
        <taxon>Polyphaga</taxon>
        <taxon>Scarabaeiformia</taxon>
        <taxon>Scarabaeidae</taxon>
        <taxon>Rutelinae</taxon>
        <taxon>Popillia</taxon>
    </lineage>
</organism>
<evidence type="ECO:0000313" key="3">
    <source>
        <dbReference type="Proteomes" id="UP001458880"/>
    </source>
</evidence>